<evidence type="ECO:0000313" key="2">
    <source>
        <dbReference type="Proteomes" id="UP001165960"/>
    </source>
</evidence>
<gene>
    <name evidence="1" type="ORF">DSO57_1035901</name>
</gene>
<proteinExistence type="predicted"/>
<accession>A0ACC2U8F9</accession>
<dbReference type="EMBL" id="QTSX02001039">
    <property type="protein sequence ID" value="KAJ9083318.1"/>
    <property type="molecule type" value="Genomic_DNA"/>
</dbReference>
<keyword evidence="2" id="KW-1185">Reference proteome</keyword>
<dbReference type="Proteomes" id="UP001165960">
    <property type="component" value="Unassembled WGS sequence"/>
</dbReference>
<protein>
    <submittedName>
        <fullName evidence="1">Uncharacterized protein</fullName>
    </submittedName>
</protein>
<evidence type="ECO:0000313" key="1">
    <source>
        <dbReference type="EMBL" id="KAJ9083318.1"/>
    </source>
</evidence>
<comment type="caution">
    <text evidence="1">The sequence shown here is derived from an EMBL/GenBank/DDBJ whole genome shotgun (WGS) entry which is preliminary data.</text>
</comment>
<name>A0ACC2U8F9_9FUNG</name>
<sequence>MQFIYLLTVLSSCQVFVGAEVQQLVASKEAITVKASYAGCCGRPSSSCESCHVDVATKLLVGNYHYRGNAILSYHLGQFANTSTCTLEIPKQGVRVVGSSILNLQRSLSPDFDATSISWNRSPKLGGLMASIDLSIDNTIEMSHYCREAASQRLPLTFYLTAGFGSTSMELPSSKSNNPILLHIQN</sequence>
<reference evidence="1" key="1">
    <citation type="submission" date="2022-04" db="EMBL/GenBank/DDBJ databases">
        <title>Genome of the entomopathogenic fungus Entomophthora muscae.</title>
        <authorList>
            <person name="Elya C."/>
            <person name="Lovett B.R."/>
            <person name="Lee E."/>
            <person name="Macias A.M."/>
            <person name="Hajek A.E."/>
            <person name="De Bivort B.L."/>
            <person name="Kasson M.T."/>
            <person name="De Fine Licht H.H."/>
            <person name="Stajich J.E."/>
        </authorList>
    </citation>
    <scope>NUCLEOTIDE SEQUENCE</scope>
    <source>
        <strain evidence="1">Berkeley</strain>
    </source>
</reference>
<organism evidence="1 2">
    <name type="scientific">Entomophthora muscae</name>
    <dbReference type="NCBI Taxonomy" id="34485"/>
    <lineage>
        <taxon>Eukaryota</taxon>
        <taxon>Fungi</taxon>
        <taxon>Fungi incertae sedis</taxon>
        <taxon>Zoopagomycota</taxon>
        <taxon>Entomophthoromycotina</taxon>
        <taxon>Entomophthoromycetes</taxon>
        <taxon>Entomophthorales</taxon>
        <taxon>Entomophthoraceae</taxon>
        <taxon>Entomophthora</taxon>
    </lineage>
</organism>